<dbReference type="EMBL" id="JACIDO010000001">
    <property type="protein sequence ID" value="MBB3934688.1"/>
    <property type="molecule type" value="Genomic_DNA"/>
</dbReference>
<sequence>MVQRIGLVGCGVISDIYLRNAALFNDIRFTACADMRPEAAEARAGQYGLRAMTLDELYASSDVDIVLNLTNPEAHAAVSLRALDAGKHVYTEKPLATSRADGEAIVMKAREKGLQVGSAPDTILGPGLQTCRRMIDDGTVGAVISGVATIMSHGMEHWHPAPAYYFQPGGGPVLDMGPYYIGALVTLLGPVSTVTAVGRIGLKERIVTAEGPNVGQRIPVEVPTTVHAVLCFESGAQVTLLASWDVWKHAHAPIELHGETASLRVPDPNFFGGRIERAVDRDAWSDQDMADRFFGRANYPAAKPIHANYRGLGLAEMAHAIEAGRPPRVSGEWAFHILDVMLTILRSAEEGRSLAVASRCERPAAMSDDEALSLLAENPLRQAG</sequence>
<keyword evidence="1" id="KW-0560">Oxidoreductase</keyword>
<feature type="domain" description="Gfo/Idh/MocA-like oxidoreductase N-terminal" evidence="2">
    <location>
        <begin position="4"/>
        <end position="117"/>
    </location>
</feature>
<dbReference type="OrthoDB" id="9776544at2"/>
<evidence type="ECO:0000313" key="5">
    <source>
        <dbReference type="Proteomes" id="UP000531216"/>
    </source>
</evidence>
<evidence type="ECO:0000313" key="4">
    <source>
        <dbReference type="EMBL" id="MBB3934688.1"/>
    </source>
</evidence>
<protein>
    <submittedName>
        <fullName evidence="4">Putative dehydrogenase</fullName>
    </submittedName>
</protein>
<proteinExistence type="predicted"/>
<name>A0A7W6BMF4_9HYPH</name>
<reference evidence="4 5" key="1">
    <citation type="submission" date="2020-08" db="EMBL/GenBank/DDBJ databases">
        <title>Genomic Encyclopedia of Type Strains, Phase IV (KMG-IV): sequencing the most valuable type-strain genomes for metagenomic binning, comparative biology and taxonomic classification.</title>
        <authorList>
            <person name="Goeker M."/>
        </authorList>
    </citation>
    <scope>NUCLEOTIDE SEQUENCE [LARGE SCALE GENOMIC DNA]</scope>
    <source>
        <strain evidence="4 5">DSM 25024</strain>
    </source>
</reference>
<comment type="caution">
    <text evidence="4">The sequence shown here is derived from an EMBL/GenBank/DDBJ whole genome shotgun (WGS) entry which is preliminary data.</text>
</comment>
<dbReference type="SUPFAM" id="SSF55347">
    <property type="entry name" value="Glyceraldehyde-3-phosphate dehydrogenase-like, C-terminal domain"/>
    <property type="match status" value="1"/>
</dbReference>
<dbReference type="Pfam" id="PF01408">
    <property type="entry name" value="GFO_IDH_MocA"/>
    <property type="match status" value="1"/>
</dbReference>
<feature type="domain" description="GFO/IDH/MocA-like oxidoreductase" evidence="3">
    <location>
        <begin position="129"/>
        <end position="264"/>
    </location>
</feature>
<dbReference type="SUPFAM" id="SSF51735">
    <property type="entry name" value="NAD(P)-binding Rossmann-fold domains"/>
    <property type="match status" value="1"/>
</dbReference>
<dbReference type="Gene3D" id="3.40.50.720">
    <property type="entry name" value="NAD(P)-binding Rossmann-like Domain"/>
    <property type="match status" value="1"/>
</dbReference>
<dbReference type="RefSeq" id="WP_090958004.1">
    <property type="nucleotide sequence ID" value="NZ_FOOA01000001.1"/>
</dbReference>
<evidence type="ECO:0000259" key="3">
    <source>
        <dbReference type="Pfam" id="PF22725"/>
    </source>
</evidence>
<dbReference type="InterPro" id="IPR050463">
    <property type="entry name" value="Gfo/Idh/MocA_oxidrdct_glycsds"/>
</dbReference>
<dbReference type="PANTHER" id="PTHR43818:SF11">
    <property type="entry name" value="BCDNA.GH03377"/>
    <property type="match status" value="1"/>
</dbReference>
<accession>A0A7W6BMF4</accession>
<dbReference type="GO" id="GO:0000166">
    <property type="term" value="F:nucleotide binding"/>
    <property type="evidence" value="ECO:0007669"/>
    <property type="project" value="InterPro"/>
</dbReference>
<dbReference type="Pfam" id="PF22725">
    <property type="entry name" value="GFO_IDH_MocA_C3"/>
    <property type="match status" value="1"/>
</dbReference>
<dbReference type="AlphaFoldDB" id="A0A7W6BMF4"/>
<dbReference type="GO" id="GO:0016491">
    <property type="term" value="F:oxidoreductase activity"/>
    <property type="evidence" value="ECO:0007669"/>
    <property type="project" value="UniProtKB-KW"/>
</dbReference>
<evidence type="ECO:0000259" key="2">
    <source>
        <dbReference type="Pfam" id="PF01408"/>
    </source>
</evidence>
<organism evidence="4 5">
    <name type="scientific">Aureimonas phyllosphaerae</name>
    <dbReference type="NCBI Taxonomy" id="1166078"/>
    <lineage>
        <taxon>Bacteria</taxon>
        <taxon>Pseudomonadati</taxon>
        <taxon>Pseudomonadota</taxon>
        <taxon>Alphaproteobacteria</taxon>
        <taxon>Hyphomicrobiales</taxon>
        <taxon>Aurantimonadaceae</taxon>
        <taxon>Aureimonas</taxon>
    </lineage>
</organism>
<dbReference type="Proteomes" id="UP000531216">
    <property type="component" value="Unassembled WGS sequence"/>
</dbReference>
<gene>
    <name evidence="4" type="ORF">GGR05_000799</name>
</gene>
<dbReference type="InterPro" id="IPR055170">
    <property type="entry name" value="GFO_IDH_MocA-like_dom"/>
</dbReference>
<dbReference type="PANTHER" id="PTHR43818">
    <property type="entry name" value="BCDNA.GH03377"/>
    <property type="match status" value="1"/>
</dbReference>
<keyword evidence="5" id="KW-1185">Reference proteome</keyword>
<dbReference type="InterPro" id="IPR036291">
    <property type="entry name" value="NAD(P)-bd_dom_sf"/>
</dbReference>
<dbReference type="InterPro" id="IPR000683">
    <property type="entry name" value="Gfo/Idh/MocA-like_OxRdtase_N"/>
</dbReference>
<dbReference type="Gene3D" id="3.30.360.10">
    <property type="entry name" value="Dihydrodipicolinate Reductase, domain 2"/>
    <property type="match status" value="1"/>
</dbReference>
<evidence type="ECO:0000256" key="1">
    <source>
        <dbReference type="ARBA" id="ARBA00023002"/>
    </source>
</evidence>